<dbReference type="Pfam" id="PF09867">
    <property type="entry name" value="TagF_N"/>
    <property type="match status" value="1"/>
</dbReference>
<evidence type="ECO:0000313" key="1">
    <source>
        <dbReference type="EMBL" id="PPK50840.1"/>
    </source>
</evidence>
<reference evidence="2 3" key="2">
    <citation type="submission" date="2018-02" db="EMBL/GenBank/DDBJ databases">
        <title>Subsurface microbial communities from deep shales in Ohio and West Virginia, USA.</title>
        <authorList>
            <person name="Wrighton K."/>
        </authorList>
    </citation>
    <scope>NUCLEOTIDE SEQUENCE [LARGE SCALE GENOMIC DNA]</scope>
    <source>
        <strain evidence="2 3">UTICA-S1B9</strain>
    </source>
</reference>
<evidence type="ECO:0000313" key="2">
    <source>
        <dbReference type="EMBL" id="PPK54154.1"/>
    </source>
</evidence>
<gene>
    <name evidence="2" type="ORF">B0H24_101811</name>
    <name evidence="1" type="ORF">BY455_11911</name>
</gene>
<sequence length="315" mass="35615">MIGCFGKVPSKADFVGKNASGSVIQELDQWLQNALIQFLDHEDWKHRFDALPVCFFNYHARNGSDVMGAMISSCDASGRRYPFFIFQILKAETGRDSALPFINTMVETFAGHAQQILKDSVHGDLPIDPVAALQELRAFNTQDLALYQRIHERFLRDYSFDDIARALEAGWPEFVSGACLHRLHYALTRWHEGSAEAVMLPLPAERGLKRPVADFWQQWLGSACAMGTPVMSLLIDDFMRPRLLLMPVWRSAEQFFEVFSNPGDRQFCIDVLSPFADSEQHPGALPLPDTGLSLADFMDRFPAIRGRQRNVSRSC</sequence>
<keyword evidence="4" id="KW-1185">Reference proteome</keyword>
<organism evidence="2 3">
    <name type="scientific">Marinobacter persicus</name>
    <dbReference type="NCBI Taxonomy" id="930118"/>
    <lineage>
        <taxon>Bacteria</taxon>
        <taxon>Pseudomonadati</taxon>
        <taxon>Pseudomonadota</taxon>
        <taxon>Gammaproteobacteria</taxon>
        <taxon>Pseudomonadales</taxon>
        <taxon>Marinobacteraceae</taxon>
        <taxon>Marinobacter</taxon>
    </lineage>
</organism>
<dbReference type="NCBIfam" id="TIGR03373">
    <property type="entry name" value="VI_minor_4"/>
    <property type="match status" value="1"/>
</dbReference>
<dbReference type="InterPro" id="IPR038225">
    <property type="entry name" value="TagF_sf"/>
</dbReference>
<dbReference type="Gene3D" id="3.40.1730.10">
    <property type="entry name" value="pa0076 domain"/>
    <property type="match status" value="1"/>
</dbReference>
<dbReference type="OrthoDB" id="9801841at2"/>
<name>A0A2S6G4V2_9GAMM</name>
<reference evidence="1 4" key="1">
    <citation type="submission" date="2018-02" db="EMBL/GenBank/DDBJ databases">
        <title>Deep subsurface shale carbon reservoir microbial communities from Ohio and West Virginia, USA.</title>
        <authorList>
            <person name="Wrighton K."/>
        </authorList>
    </citation>
    <scope>NUCLEOTIDE SEQUENCE [LARGE SCALE GENOMIC DNA]</scope>
    <source>
        <strain evidence="1 4">UTICA-S1B6</strain>
    </source>
</reference>
<dbReference type="AlphaFoldDB" id="A0A2S6G4V2"/>
<comment type="caution">
    <text evidence="2">The sequence shown here is derived from an EMBL/GenBank/DDBJ whole genome shotgun (WGS) entry which is preliminary data.</text>
</comment>
<accession>A0A2S6G4V2</accession>
<evidence type="ECO:0000313" key="3">
    <source>
        <dbReference type="Proteomes" id="UP000239446"/>
    </source>
</evidence>
<dbReference type="EMBL" id="PTIU01000018">
    <property type="protein sequence ID" value="PPK54154.1"/>
    <property type="molecule type" value="Genomic_DNA"/>
</dbReference>
<dbReference type="EMBL" id="PTIT01000019">
    <property type="protein sequence ID" value="PPK50840.1"/>
    <property type="molecule type" value="Genomic_DNA"/>
</dbReference>
<dbReference type="InterPro" id="IPR017748">
    <property type="entry name" value="TagF"/>
</dbReference>
<evidence type="ECO:0000313" key="4">
    <source>
        <dbReference type="Proteomes" id="UP000239648"/>
    </source>
</evidence>
<protein>
    <submittedName>
        <fullName evidence="2">Type VI secretion system protein ImpM</fullName>
    </submittedName>
</protein>
<proteinExistence type="predicted"/>
<dbReference type="Proteomes" id="UP000239446">
    <property type="component" value="Unassembled WGS sequence"/>
</dbReference>
<dbReference type="Proteomes" id="UP000239648">
    <property type="component" value="Unassembled WGS sequence"/>
</dbReference>
<dbReference type="RefSeq" id="WP_104416590.1">
    <property type="nucleotide sequence ID" value="NZ_PTIT01000019.1"/>
</dbReference>